<accession>A0A1Q9ENH9</accession>
<keyword evidence="3" id="KW-1185">Reference proteome</keyword>
<organism evidence="2 3">
    <name type="scientific">Symbiodinium microadriaticum</name>
    <name type="common">Dinoflagellate</name>
    <name type="synonym">Zooxanthella microadriatica</name>
    <dbReference type="NCBI Taxonomy" id="2951"/>
    <lineage>
        <taxon>Eukaryota</taxon>
        <taxon>Sar</taxon>
        <taxon>Alveolata</taxon>
        <taxon>Dinophyceae</taxon>
        <taxon>Suessiales</taxon>
        <taxon>Symbiodiniaceae</taxon>
        <taxon>Symbiodinium</taxon>
    </lineage>
</organism>
<sequence>MSLPLAAGSRGCRPRGKVEQAHVAGRRQPQDQQAQKRPSGGRNPERSQDVYGVCPGDGPCAYDTRLVPAYVEHTGFAANRPKSHRVRGELVRVWLIGSETSPEHVGTRTGYGLGAQYG</sequence>
<dbReference type="Proteomes" id="UP000186817">
    <property type="component" value="Unassembled WGS sequence"/>
</dbReference>
<dbReference type="EMBL" id="LSRX01000107">
    <property type="protein sequence ID" value="OLQ08947.1"/>
    <property type="molecule type" value="Genomic_DNA"/>
</dbReference>
<dbReference type="AlphaFoldDB" id="A0A1Q9ENH9"/>
<evidence type="ECO:0000313" key="3">
    <source>
        <dbReference type="Proteomes" id="UP000186817"/>
    </source>
</evidence>
<protein>
    <submittedName>
        <fullName evidence="2">Uncharacterized protein</fullName>
    </submittedName>
</protein>
<gene>
    <name evidence="2" type="ORF">AK812_SmicGene7540</name>
</gene>
<comment type="caution">
    <text evidence="2">The sequence shown here is derived from an EMBL/GenBank/DDBJ whole genome shotgun (WGS) entry which is preliminary data.</text>
</comment>
<feature type="region of interest" description="Disordered" evidence="1">
    <location>
        <begin position="1"/>
        <end position="52"/>
    </location>
</feature>
<name>A0A1Q9ENH9_SYMMI</name>
<proteinExistence type="predicted"/>
<evidence type="ECO:0000313" key="2">
    <source>
        <dbReference type="EMBL" id="OLQ08947.1"/>
    </source>
</evidence>
<reference evidence="2 3" key="1">
    <citation type="submission" date="2016-02" db="EMBL/GenBank/DDBJ databases">
        <title>Genome analysis of coral dinoflagellate symbionts highlights evolutionary adaptations to a symbiotic lifestyle.</title>
        <authorList>
            <person name="Aranda M."/>
            <person name="Li Y."/>
            <person name="Liew Y.J."/>
            <person name="Baumgarten S."/>
            <person name="Simakov O."/>
            <person name="Wilson M."/>
            <person name="Piel J."/>
            <person name="Ashoor H."/>
            <person name="Bougouffa S."/>
            <person name="Bajic V.B."/>
            <person name="Ryu T."/>
            <person name="Ravasi T."/>
            <person name="Bayer T."/>
            <person name="Micklem G."/>
            <person name="Kim H."/>
            <person name="Bhak J."/>
            <person name="Lajeunesse T.C."/>
            <person name="Voolstra C.R."/>
        </authorList>
    </citation>
    <scope>NUCLEOTIDE SEQUENCE [LARGE SCALE GENOMIC DNA]</scope>
    <source>
        <strain evidence="2 3">CCMP2467</strain>
    </source>
</reference>
<evidence type="ECO:0000256" key="1">
    <source>
        <dbReference type="SAM" id="MobiDB-lite"/>
    </source>
</evidence>